<keyword evidence="7" id="KW-1185">Reference proteome</keyword>
<protein>
    <submittedName>
        <fullName evidence="6">IclR family transcriptional regulator</fullName>
    </submittedName>
</protein>
<keyword evidence="3" id="KW-0804">Transcription</keyword>
<feature type="domain" description="IclR-ED" evidence="5">
    <location>
        <begin position="75"/>
        <end position="256"/>
    </location>
</feature>
<organism evidence="6 7">
    <name type="scientific">Arthrobacter gandavensis</name>
    <dbReference type="NCBI Taxonomy" id="169960"/>
    <lineage>
        <taxon>Bacteria</taxon>
        <taxon>Bacillati</taxon>
        <taxon>Actinomycetota</taxon>
        <taxon>Actinomycetes</taxon>
        <taxon>Micrococcales</taxon>
        <taxon>Micrococcaceae</taxon>
        <taxon>Arthrobacter</taxon>
    </lineage>
</organism>
<evidence type="ECO:0000259" key="5">
    <source>
        <dbReference type="PROSITE" id="PS51078"/>
    </source>
</evidence>
<dbReference type="SUPFAM" id="SSF55781">
    <property type="entry name" value="GAF domain-like"/>
    <property type="match status" value="1"/>
</dbReference>
<dbReference type="PANTHER" id="PTHR30136:SF35">
    <property type="entry name" value="HTH-TYPE TRANSCRIPTIONAL REGULATOR RV1719"/>
    <property type="match status" value="1"/>
</dbReference>
<evidence type="ECO:0000256" key="2">
    <source>
        <dbReference type="ARBA" id="ARBA00023125"/>
    </source>
</evidence>
<dbReference type="Gene3D" id="1.10.10.10">
    <property type="entry name" value="Winged helix-like DNA-binding domain superfamily/Winged helix DNA-binding domain"/>
    <property type="match status" value="1"/>
</dbReference>
<gene>
    <name evidence="6" type="ORF">GCM10009688_30080</name>
</gene>
<dbReference type="Proteomes" id="UP001500784">
    <property type="component" value="Unassembled WGS sequence"/>
</dbReference>
<accession>A0ABN2PJV0</accession>
<dbReference type="InterPro" id="IPR014757">
    <property type="entry name" value="Tscrpt_reg_IclR_C"/>
</dbReference>
<dbReference type="InterPro" id="IPR036390">
    <property type="entry name" value="WH_DNA-bd_sf"/>
</dbReference>
<evidence type="ECO:0000256" key="3">
    <source>
        <dbReference type="ARBA" id="ARBA00023163"/>
    </source>
</evidence>
<dbReference type="SMART" id="SM00346">
    <property type="entry name" value="HTH_ICLR"/>
    <property type="match status" value="1"/>
</dbReference>
<keyword evidence="2" id="KW-0238">DNA-binding</keyword>
<dbReference type="Pfam" id="PF09339">
    <property type="entry name" value="HTH_IclR"/>
    <property type="match status" value="1"/>
</dbReference>
<reference evidence="6 7" key="1">
    <citation type="journal article" date="2019" name="Int. J. Syst. Evol. Microbiol.">
        <title>The Global Catalogue of Microorganisms (GCM) 10K type strain sequencing project: providing services to taxonomists for standard genome sequencing and annotation.</title>
        <authorList>
            <consortium name="The Broad Institute Genomics Platform"/>
            <consortium name="The Broad Institute Genome Sequencing Center for Infectious Disease"/>
            <person name="Wu L."/>
            <person name="Ma J."/>
        </authorList>
    </citation>
    <scope>NUCLEOTIDE SEQUENCE [LARGE SCALE GENOMIC DNA]</scope>
    <source>
        <strain evidence="6 7">JCM 13316</strain>
    </source>
</reference>
<dbReference type="PROSITE" id="PS51078">
    <property type="entry name" value="ICLR_ED"/>
    <property type="match status" value="1"/>
</dbReference>
<dbReference type="Gene3D" id="3.30.450.40">
    <property type="match status" value="1"/>
</dbReference>
<dbReference type="InterPro" id="IPR050707">
    <property type="entry name" value="HTH_MetabolicPath_Reg"/>
</dbReference>
<dbReference type="SUPFAM" id="SSF46785">
    <property type="entry name" value="Winged helix' DNA-binding domain"/>
    <property type="match status" value="1"/>
</dbReference>
<proteinExistence type="predicted"/>
<dbReference type="EMBL" id="BAAALV010000007">
    <property type="protein sequence ID" value="GAA1922973.1"/>
    <property type="molecule type" value="Genomic_DNA"/>
</dbReference>
<feature type="domain" description="HTH iclR-type" evidence="4">
    <location>
        <begin position="13"/>
        <end position="74"/>
    </location>
</feature>
<dbReference type="PROSITE" id="PS51077">
    <property type="entry name" value="HTH_ICLR"/>
    <property type="match status" value="1"/>
</dbReference>
<dbReference type="Pfam" id="PF01614">
    <property type="entry name" value="IclR_C"/>
    <property type="match status" value="1"/>
</dbReference>
<evidence type="ECO:0000313" key="6">
    <source>
        <dbReference type="EMBL" id="GAA1922973.1"/>
    </source>
</evidence>
<dbReference type="InterPro" id="IPR036388">
    <property type="entry name" value="WH-like_DNA-bd_sf"/>
</dbReference>
<dbReference type="InterPro" id="IPR005471">
    <property type="entry name" value="Tscrpt_reg_IclR_N"/>
</dbReference>
<name>A0ABN2PJV0_9MICC</name>
<comment type="caution">
    <text evidence="6">The sequence shown here is derived from an EMBL/GenBank/DDBJ whole genome shotgun (WGS) entry which is preliminary data.</text>
</comment>
<dbReference type="PANTHER" id="PTHR30136">
    <property type="entry name" value="HELIX-TURN-HELIX TRANSCRIPTIONAL REGULATOR, ICLR FAMILY"/>
    <property type="match status" value="1"/>
</dbReference>
<dbReference type="InterPro" id="IPR029016">
    <property type="entry name" value="GAF-like_dom_sf"/>
</dbReference>
<evidence type="ECO:0000256" key="1">
    <source>
        <dbReference type="ARBA" id="ARBA00023015"/>
    </source>
</evidence>
<evidence type="ECO:0000259" key="4">
    <source>
        <dbReference type="PROSITE" id="PS51077"/>
    </source>
</evidence>
<dbReference type="RefSeq" id="WP_152228513.1">
    <property type="nucleotide sequence ID" value="NZ_BAAALV010000007.1"/>
</dbReference>
<sequence>MTPNTRAKGTSGAETGRKTISVLGLFTGARPTWTVAELAQELGLTTSTAYRYVGLLREEGFLESATDSAYRVTARVLDLAAAHTASRTDIVDIAVPVMARLRDEVGETVLIARRAGDYAYCVERVESQQAVRLQFRRGQAMSLHSGSIPRTLLAYMPLGERERYVASVQAQVASDAHRALLSPEALDELARTGHTESFEEIDPQIWGCAAAVHAPGGEVLALGTAGPVYRLQDADRARIQARIVDAARQITDALAVVG</sequence>
<evidence type="ECO:0000313" key="7">
    <source>
        <dbReference type="Proteomes" id="UP001500784"/>
    </source>
</evidence>
<keyword evidence="1" id="KW-0805">Transcription regulation</keyword>